<dbReference type="InterPro" id="IPR005122">
    <property type="entry name" value="Uracil-DNA_glycosylase-like"/>
</dbReference>
<dbReference type="PATRIC" id="fig|226910.6.peg.1982"/>
<accession>A0A0C2IB79</accession>
<proteinExistence type="predicted"/>
<dbReference type="Gene3D" id="3.40.470.10">
    <property type="entry name" value="Uracil-DNA glycosylase-like domain"/>
    <property type="match status" value="1"/>
</dbReference>
<protein>
    <submittedName>
        <fullName evidence="5">G:T/U mismatch-specific uracil/thymine DNA-glycosylase</fullName>
    </submittedName>
</protein>
<gene>
    <name evidence="5" type="ORF">UCMB321_1990</name>
</gene>
<dbReference type="GO" id="GO:0006285">
    <property type="term" value="P:base-excision repair, AP site formation"/>
    <property type="evidence" value="ECO:0007669"/>
    <property type="project" value="InterPro"/>
</dbReference>
<dbReference type="PANTHER" id="PTHR12159:SF9">
    <property type="entry name" value="G_T MISMATCH-SPECIFIC THYMINE DNA GLYCOSYLASE"/>
    <property type="match status" value="1"/>
</dbReference>
<feature type="domain" description="Uracil-DNA glycosylase-like" evidence="4">
    <location>
        <begin position="23"/>
        <end position="166"/>
    </location>
</feature>
<dbReference type="PANTHER" id="PTHR12159">
    <property type="entry name" value="G/T AND G/U MISMATCH-SPECIFIC DNA GLYCOSYLASE"/>
    <property type="match status" value="1"/>
</dbReference>
<dbReference type="GO" id="GO:0004844">
    <property type="term" value="F:uracil DNA N-glycosylase activity"/>
    <property type="evidence" value="ECO:0007669"/>
    <property type="project" value="TreeGrafter"/>
</dbReference>
<dbReference type="GO" id="GO:0008263">
    <property type="term" value="F:pyrimidine-specific mismatch base pair DNA N-glycosylase activity"/>
    <property type="evidence" value="ECO:0007669"/>
    <property type="project" value="TreeGrafter"/>
</dbReference>
<evidence type="ECO:0000256" key="2">
    <source>
        <dbReference type="ARBA" id="ARBA00022801"/>
    </source>
</evidence>
<evidence type="ECO:0000256" key="3">
    <source>
        <dbReference type="ARBA" id="ARBA00023204"/>
    </source>
</evidence>
<dbReference type="Pfam" id="PF03167">
    <property type="entry name" value="UDG"/>
    <property type="match status" value="1"/>
</dbReference>
<dbReference type="SUPFAM" id="SSF52141">
    <property type="entry name" value="Uracil-DNA glycosylase-like"/>
    <property type="match status" value="1"/>
</dbReference>
<dbReference type="Proteomes" id="UP000031535">
    <property type="component" value="Unassembled WGS sequence"/>
</dbReference>
<organism evidence="5 6">
    <name type="scientific">Pseudomonas batumici</name>
    <dbReference type="NCBI Taxonomy" id="226910"/>
    <lineage>
        <taxon>Bacteria</taxon>
        <taxon>Pseudomonadati</taxon>
        <taxon>Pseudomonadota</taxon>
        <taxon>Gammaproteobacteria</taxon>
        <taxon>Pseudomonadales</taxon>
        <taxon>Pseudomonadaceae</taxon>
        <taxon>Pseudomonas</taxon>
    </lineage>
</organism>
<evidence type="ECO:0000313" key="5">
    <source>
        <dbReference type="EMBL" id="KIH84190.1"/>
    </source>
</evidence>
<dbReference type="InterPro" id="IPR036895">
    <property type="entry name" value="Uracil-DNA_glycosylase-like_sf"/>
</dbReference>
<dbReference type="EMBL" id="JXDG01000021">
    <property type="protein sequence ID" value="KIH84190.1"/>
    <property type="molecule type" value="Genomic_DNA"/>
</dbReference>
<reference evidence="5 6" key="1">
    <citation type="submission" date="2015-01" db="EMBL/GenBank/DDBJ databases">
        <title>Complete genome of Pseudomonas batumici UCM B-321 producer of the batumin antibiotic with strong antistaphilococcal and potential anticancer activity.</title>
        <authorList>
            <person name="Klochko V.V."/>
            <person name="Zelena L.B."/>
            <person name="Elena K.A."/>
            <person name="Reva O.N."/>
        </authorList>
    </citation>
    <scope>NUCLEOTIDE SEQUENCE [LARGE SCALE GENOMIC DNA]</scope>
    <source>
        <strain evidence="5 6">UCM B-321</strain>
    </source>
</reference>
<dbReference type="CDD" id="cd10028">
    <property type="entry name" value="UDG-F2_TDG_MUG"/>
    <property type="match status" value="1"/>
</dbReference>
<keyword evidence="6" id="KW-1185">Reference proteome</keyword>
<dbReference type="STRING" id="226910.UCMB321_1990"/>
<comment type="caution">
    <text evidence="5">The sequence shown here is derived from an EMBL/GenBank/DDBJ whole genome shotgun (WGS) entry which is preliminary data.</text>
</comment>
<keyword evidence="1" id="KW-0227">DNA damage</keyword>
<name>A0A0C2IB79_9PSED</name>
<dbReference type="NCBIfam" id="NF007570">
    <property type="entry name" value="PRK10201.1"/>
    <property type="match status" value="1"/>
</dbReference>
<evidence type="ECO:0000313" key="6">
    <source>
        <dbReference type="Proteomes" id="UP000031535"/>
    </source>
</evidence>
<keyword evidence="2" id="KW-0378">Hydrolase</keyword>
<evidence type="ECO:0000256" key="1">
    <source>
        <dbReference type="ARBA" id="ARBA00022763"/>
    </source>
</evidence>
<dbReference type="InterPro" id="IPR015637">
    <property type="entry name" value="MUG/TDG"/>
</dbReference>
<keyword evidence="3" id="KW-0234">DNA repair</keyword>
<evidence type="ECO:0000259" key="4">
    <source>
        <dbReference type="Pfam" id="PF03167"/>
    </source>
</evidence>
<dbReference type="AlphaFoldDB" id="A0A0C2IB79"/>
<sequence>MDRPAPAGMMRCAVAEGLDDILAEQLAVIFCGINPGLMAAAQGHHFAGRNNRFWRTLHLAGFTPEEVRPENDRTILQHGCGLTAVVERPTARADQLSANEFIAATATFEQKIARYAPRYVAFLGKAAYCGLSGQREVAWGLQSKTFGNAAVWILPNPSGRNRAFSLDQLVVAYRQLHLAAGEAQSRFKHPSVLENARP</sequence>